<dbReference type="InterPro" id="IPR051966">
    <property type="entry name" value="RPAP3"/>
</dbReference>
<dbReference type="InterPro" id="IPR019734">
    <property type="entry name" value="TPR_rpt"/>
</dbReference>
<sequence length="400" mass="43681">MSSSTAQEEKDKGNAAFKAGDFPTAIGHYTAAILADPANPTFPLNRAAAYLKLGKNEDAERDCDAVLKLDRANVKALFRRGQARAALQKLREAEADFRHAKRLEPANTAVKQELKKVEEALQRLSKKPQARTPLEVPPAPQAGPSSSKPAPKRRRVPITIVEPEHMTSLQPRPPHLNPQCFFYHLMTPVSSRPISSRPSTPAPSTSTPPPASAASSSAVPQVQPAFGDAGAVRETVRPGGGIFRPDGRHTLLGASKPAEQSSKPSSAEARAPPATLFAFTQQWGRLADPEQRWELLCQIPPRRLPVLFQTSLDASLLASFLQVFRAVLVAHPQDTERRAKVHTYMLHLARVPRFATVLLLLSRTERADVEAVWSTLGPGAQDEGEMEKKMEEGARRAWGV</sequence>
<dbReference type="PROSITE" id="PS50005">
    <property type="entry name" value="TPR"/>
    <property type="match status" value="1"/>
</dbReference>
<dbReference type="STRING" id="5627.A0A1C7M3Q8"/>
<comment type="similarity">
    <text evidence="3">Belongs to the RPAP3 family.</text>
</comment>
<dbReference type="Pfam" id="PF13181">
    <property type="entry name" value="TPR_8"/>
    <property type="match status" value="1"/>
</dbReference>
<evidence type="ECO:0000259" key="7">
    <source>
        <dbReference type="Pfam" id="PF13877"/>
    </source>
</evidence>
<dbReference type="AlphaFoldDB" id="A0A1C7M3Q8"/>
<gene>
    <name evidence="8" type="primary">RPAP3</name>
    <name evidence="8" type="ORF">A0H81_08622</name>
</gene>
<evidence type="ECO:0000313" key="9">
    <source>
        <dbReference type="Proteomes" id="UP000092993"/>
    </source>
</evidence>
<evidence type="ECO:0000256" key="2">
    <source>
        <dbReference type="ARBA" id="ARBA00022803"/>
    </source>
</evidence>
<keyword evidence="1" id="KW-0677">Repeat</keyword>
<keyword evidence="9" id="KW-1185">Reference proteome</keyword>
<dbReference type="InterPro" id="IPR011990">
    <property type="entry name" value="TPR-like_helical_dom_sf"/>
</dbReference>
<feature type="region of interest" description="Disordered" evidence="6">
    <location>
        <begin position="123"/>
        <end position="154"/>
    </location>
</feature>
<accession>A0A1C7M3Q8</accession>
<dbReference type="SUPFAM" id="SSF48452">
    <property type="entry name" value="TPR-like"/>
    <property type="match status" value="1"/>
</dbReference>
<dbReference type="Gene3D" id="1.25.40.10">
    <property type="entry name" value="Tetratricopeptide repeat domain"/>
    <property type="match status" value="1"/>
</dbReference>
<evidence type="ECO:0000256" key="1">
    <source>
        <dbReference type="ARBA" id="ARBA00022737"/>
    </source>
</evidence>
<evidence type="ECO:0000256" key="5">
    <source>
        <dbReference type="PROSITE-ProRule" id="PRU00339"/>
    </source>
</evidence>
<comment type="caution">
    <text evidence="8">The sequence shown here is derived from an EMBL/GenBank/DDBJ whole genome shotgun (WGS) entry which is preliminary data.</text>
</comment>
<feature type="region of interest" description="Disordered" evidence="6">
    <location>
        <begin position="191"/>
        <end position="271"/>
    </location>
</feature>
<dbReference type="InterPro" id="IPR025986">
    <property type="entry name" value="RPAP3-like_C"/>
</dbReference>
<feature type="compositionally biased region" description="Low complexity" evidence="6">
    <location>
        <begin position="212"/>
        <end position="225"/>
    </location>
</feature>
<dbReference type="Pfam" id="PF13877">
    <property type="entry name" value="RPAP3_C"/>
    <property type="match status" value="1"/>
</dbReference>
<reference evidence="8 9" key="1">
    <citation type="submission" date="2016-03" db="EMBL/GenBank/DDBJ databases">
        <title>Whole genome sequencing of Grifola frondosa 9006-11.</title>
        <authorList>
            <person name="Min B."/>
            <person name="Park H."/>
            <person name="Kim J.-G."/>
            <person name="Cho H."/>
            <person name="Oh Y.-L."/>
            <person name="Kong W.-S."/>
            <person name="Choi I.-G."/>
        </authorList>
    </citation>
    <scope>NUCLEOTIDE SEQUENCE [LARGE SCALE GENOMIC DNA]</scope>
    <source>
        <strain evidence="8 9">9006-11</strain>
    </source>
</reference>
<organism evidence="8 9">
    <name type="scientific">Grifola frondosa</name>
    <name type="common">Maitake</name>
    <name type="synonym">Polyporus frondosus</name>
    <dbReference type="NCBI Taxonomy" id="5627"/>
    <lineage>
        <taxon>Eukaryota</taxon>
        <taxon>Fungi</taxon>
        <taxon>Dikarya</taxon>
        <taxon>Basidiomycota</taxon>
        <taxon>Agaricomycotina</taxon>
        <taxon>Agaricomycetes</taxon>
        <taxon>Polyporales</taxon>
        <taxon>Grifolaceae</taxon>
        <taxon>Grifola</taxon>
    </lineage>
</organism>
<evidence type="ECO:0000256" key="3">
    <source>
        <dbReference type="ARBA" id="ARBA00038275"/>
    </source>
</evidence>
<dbReference type="EMBL" id="LUGG01000011">
    <property type="protein sequence ID" value="OBZ71398.1"/>
    <property type="molecule type" value="Genomic_DNA"/>
</dbReference>
<dbReference type="SMART" id="SM00028">
    <property type="entry name" value="TPR"/>
    <property type="match status" value="3"/>
</dbReference>
<dbReference type="Pfam" id="PF13432">
    <property type="entry name" value="TPR_16"/>
    <property type="match status" value="1"/>
</dbReference>
<evidence type="ECO:0000256" key="4">
    <source>
        <dbReference type="ARBA" id="ARBA00040133"/>
    </source>
</evidence>
<protein>
    <recommendedName>
        <fullName evidence="4">RNA polymerase II-associated protein 3</fullName>
    </recommendedName>
</protein>
<feature type="domain" description="RNA-polymerase II-associated protein 3-like C-terminal" evidence="7">
    <location>
        <begin position="272"/>
        <end position="366"/>
    </location>
</feature>
<proteinExistence type="inferred from homology"/>
<dbReference type="GO" id="GO:0101031">
    <property type="term" value="C:protein folding chaperone complex"/>
    <property type="evidence" value="ECO:0007669"/>
    <property type="project" value="TreeGrafter"/>
</dbReference>
<name>A0A1C7M3Q8_GRIFR</name>
<dbReference type="Proteomes" id="UP000092993">
    <property type="component" value="Unassembled WGS sequence"/>
</dbReference>
<dbReference type="PANTHER" id="PTHR46423:SF1">
    <property type="entry name" value="RNA POLYMERASE II-ASSOCIATED PROTEIN 3"/>
    <property type="match status" value="1"/>
</dbReference>
<keyword evidence="2 5" id="KW-0802">TPR repeat</keyword>
<feature type="compositionally biased region" description="Low complexity" evidence="6">
    <location>
        <begin position="191"/>
        <end position="205"/>
    </location>
</feature>
<feature type="repeat" description="TPR" evidence="5">
    <location>
        <begin position="74"/>
        <end position="107"/>
    </location>
</feature>
<dbReference type="OMA" id="CVHMNTG"/>
<dbReference type="PANTHER" id="PTHR46423">
    <property type="entry name" value="RNA POLYMERASE II-ASSOCIATED PROTEIN 3"/>
    <property type="match status" value="1"/>
</dbReference>
<evidence type="ECO:0000256" key="6">
    <source>
        <dbReference type="SAM" id="MobiDB-lite"/>
    </source>
</evidence>
<dbReference type="OrthoDB" id="629492at2759"/>
<evidence type="ECO:0000313" key="8">
    <source>
        <dbReference type="EMBL" id="OBZ71398.1"/>
    </source>
</evidence>